<evidence type="ECO:0000313" key="9">
    <source>
        <dbReference type="Proteomes" id="UP001145742"/>
    </source>
</evidence>
<evidence type="ECO:0000256" key="5">
    <source>
        <dbReference type="ARBA" id="ARBA00023273"/>
    </source>
</evidence>
<keyword evidence="5" id="KW-0966">Cell projection</keyword>
<evidence type="ECO:0000256" key="3">
    <source>
        <dbReference type="ARBA" id="ARBA00022490"/>
    </source>
</evidence>
<evidence type="ECO:0000256" key="1">
    <source>
        <dbReference type="ARBA" id="ARBA00004138"/>
    </source>
</evidence>
<dbReference type="PANTHER" id="PTHR23053">
    <property type="entry name" value="DLEC1 DELETED IN LUNG AND ESOPHAGEAL CANCER 1"/>
    <property type="match status" value="1"/>
</dbReference>
<dbReference type="Pfam" id="PF22544">
    <property type="entry name" value="HYDIN_VesB_CFA65-like_Ig"/>
    <property type="match status" value="1"/>
</dbReference>
<evidence type="ECO:0000256" key="4">
    <source>
        <dbReference type="ARBA" id="ARBA00023069"/>
    </source>
</evidence>
<proteinExistence type="predicted"/>
<feature type="domain" description="HYDIN/VesB/CFA65-like Ig-like" evidence="7">
    <location>
        <begin position="2"/>
        <end position="44"/>
    </location>
</feature>
<keyword evidence="4" id="KW-0969">Cilium</keyword>
<feature type="region of interest" description="Disordered" evidence="6">
    <location>
        <begin position="159"/>
        <end position="179"/>
    </location>
</feature>
<dbReference type="Proteomes" id="UP001145742">
    <property type="component" value="Unassembled WGS sequence"/>
</dbReference>
<evidence type="ECO:0000259" key="7">
    <source>
        <dbReference type="Pfam" id="PF22544"/>
    </source>
</evidence>
<gene>
    <name evidence="8" type="ORF">WISP_15660</name>
</gene>
<keyword evidence="9" id="KW-1185">Reference proteome</keyword>
<evidence type="ECO:0000256" key="6">
    <source>
        <dbReference type="SAM" id="MobiDB-lite"/>
    </source>
</evidence>
<protein>
    <recommendedName>
        <fullName evidence="7">HYDIN/VesB/CFA65-like Ig-like domain-containing protein</fullName>
    </recommendedName>
</protein>
<dbReference type="PANTHER" id="PTHR23053:SF0">
    <property type="entry name" value="HYDROCEPHALUS-INDUCING PROTEIN HOMOLOG"/>
    <property type="match status" value="1"/>
</dbReference>
<comment type="caution">
    <text evidence="8">The sequence shown here is derived from an EMBL/GenBank/DDBJ whole genome shotgun (WGS) entry which is preliminary data.</text>
</comment>
<dbReference type="InterPro" id="IPR033305">
    <property type="entry name" value="Hydin-like"/>
</dbReference>
<evidence type="ECO:0000313" key="8">
    <source>
        <dbReference type="EMBL" id="KAJ7426383.1"/>
    </source>
</evidence>
<reference evidence="8" key="1">
    <citation type="submission" date="2019-10" db="EMBL/GenBank/DDBJ databases">
        <authorList>
            <person name="Soares A.E.R."/>
            <person name="Aleixo A."/>
            <person name="Schneider P."/>
            <person name="Miyaki C.Y."/>
            <person name="Schneider M.P."/>
            <person name="Mello C."/>
            <person name="Vasconcelos A.T.R."/>
        </authorList>
    </citation>
    <scope>NUCLEOTIDE SEQUENCE</scope>
    <source>
        <tissue evidence="8">Muscle</tissue>
    </source>
</reference>
<sequence length="494" mass="55423">MGTLSIGDTMQVTVEFHPLQAGDHFASLAVHYDTGEDTHTSLHGSAVNVHIRLDRNSVTVDKTYLSLSNHSTVMIHNRSSVIARFQWKAFATQEREDRQKERGYAIGPTFYFDVPALHPATKGDIFFGFPYTLSCCLTTTSLRPMTFNLRIPEDGLGEPSTNSFDQISSNTHPPWRKGAQGLMKPREFTIKPCRGTIRFRQFQNIQIPKPNADPKIWAEGNIAPLGQTGGYQCHMPKNLGIGEEFHLCIEFNLAHEKDLNIQVAEKALKIQFMEHPHEEQITIWGQVYFPNLHVPTKALDFGCIMSDTEQVHYVEMTNCSPIAVHYHWSFQTDSQVNTISTVLPFTPAGKSVSLSQAWARHPLVELIGALCDPLQNRIPRVRWAVASLPAQDVVHQRRPVETPSGIQQKWSRRAGMFPFREIPSRVKSLDCILAFNSVADGGESPRVAPSRVQTSVFSCFFRAMRVPASPRLIPAQNSRLRFSRSWSVPGAAPG</sequence>
<organism evidence="8 9">
    <name type="scientific">Willisornis vidua</name>
    <name type="common">Xingu scale-backed antbird</name>
    <dbReference type="NCBI Taxonomy" id="1566151"/>
    <lineage>
        <taxon>Eukaryota</taxon>
        <taxon>Metazoa</taxon>
        <taxon>Chordata</taxon>
        <taxon>Craniata</taxon>
        <taxon>Vertebrata</taxon>
        <taxon>Euteleostomi</taxon>
        <taxon>Archelosauria</taxon>
        <taxon>Archosauria</taxon>
        <taxon>Dinosauria</taxon>
        <taxon>Saurischia</taxon>
        <taxon>Theropoda</taxon>
        <taxon>Coelurosauria</taxon>
        <taxon>Aves</taxon>
        <taxon>Neognathae</taxon>
        <taxon>Neoaves</taxon>
        <taxon>Telluraves</taxon>
        <taxon>Australaves</taxon>
        <taxon>Passeriformes</taxon>
        <taxon>Thamnophilidae</taxon>
        <taxon>Willisornis</taxon>
    </lineage>
</organism>
<name>A0ABQ9DVA6_9PASS</name>
<dbReference type="InterPro" id="IPR013783">
    <property type="entry name" value="Ig-like_fold"/>
</dbReference>
<keyword evidence="3" id="KW-0963">Cytoplasm</keyword>
<feature type="compositionally biased region" description="Polar residues" evidence="6">
    <location>
        <begin position="159"/>
        <end position="172"/>
    </location>
</feature>
<comment type="subcellular location">
    <subcellularLocation>
        <location evidence="1">Cell projection</location>
        <location evidence="1">Cilium</location>
    </subcellularLocation>
    <subcellularLocation>
        <location evidence="2">Cytoplasm</location>
    </subcellularLocation>
</comment>
<dbReference type="EMBL" id="WHWB01032219">
    <property type="protein sequence ID" value="KAJ7426383.1"/>
    <property type="molecule type" value="Genomic_DNA"/>
</dbReference>
<accession>A0ABQ9DVA6</accession>
<dbReference type="InterPro" id="IPR053879">
    <property type="entry name" value="HYDIN_VesB_CFA65-like_Ig"/>
</dbReference>
<evidence type="ECO:0000256" key="2">
    <source>
        <dbReference type="ARBA" id="ARBA00004496"/>
    </source>
</evidence>
<dbReference type="Gene3D" id="2.60.40.10">
    <property type="entry name" value="Immunoglobulins"/>
    <property type="match status" value="3"/>
</dbReference>